<proteinExistence type="predicted"/>
<dbReference type="AlphaFoldDB" id="A0A844FFL8"/>
<dbReference type="InterPro" id="IPR036390">
    <property type="entry name" value="WH_DNA-bd_sf"/>
</dbReference>
<organism evidence="1 2">
    <name type="scientific">Anaerosalibacter bizertensis</name>
    <dbReference type="NCBI Taxonomy" id="932217"/>
    <lineage>
        <taxon>Bacteria</taxon>
        <taxon>Bacillati</taxon>
        <taxon>Bacillota</taxon>
        <taxon>Tissierellia</taxon>
        <taxon>Tissierellales</taxon>
        <taxon>Sporanaerobacteraceae</taxon>
        <taxon>Anaerosalibacter</taxon>
    </lineage>
</organism>
<dbReference type="Gene3D" id="1.10.10.10">
    <property type="entry name" value="Winged helix-like DNA-binding domain superfamily/Winged helix DNA-binding domain"/>
    <property type="match status" value="1"/>
</dbReference>
<accession>A0A844FFL8</accession>
<comment type="caution">
    <text evidence="1">The sequence shown here is derived from an EMBL/GenBank/DDBJ whole genome shotgun (WGS) entry which is preliminary data.</text>
</comment>
<dbReference type="NCBIfam" id="TIGR00738">
    <property type="entry name" value="rrf2_super"/>
    <property type="match status" value="1"/>
</dbReference>
<dbReference type="Pfam" id="PF02082">
    <property type="entry name" value="Rrf2"/>
    <property type="match status" value="1"/>
</dbReference>
<dbReference type="InterPro" id="IPR036388">
    <property type="entry name" value="WH-like_DNA-bd_sf"/>
</dbReference>
<protein>
    <submittedName>
        <fullName evidence="1">Rrf2 family transcriptional regulator</fullName>
    </submittedName>
</protein>
<dbReference type="PANTHER" id="PTHR33221">
    <property type="entry name" value="WINGED HELIX-TURN-HELIX TRANSCRIPTIONAL REGULATOR, RRF2 FAMILY"/>
    <property type="match status" value="1"/>
</dbReference>
<dbReference type="PROSITE" id="PS51197">
    <property type="entry name" value="HTH_RRF2_2"/>
    <property type="match status" value="1"/>
</dbReference>
<dbReference type="EMBL" id="VULR01000003">
    <property type="protein sequence ID" value="MSS42807.1"/>
    <property type="molecule type" value="Genomic_DNA"/>
</dbReference>
<dbReference type="GO" id="GO:0005829">
    <property type="term" value="C:cytosol"/>
    <property type="evidence" value="ECO:0007669"/>
    <property type="project" value="TreeGrafter"/>
</dbReference>
<name>A0A844FFL8_9FIRM</name>
<dbReference type="SUPFAM" id="SSF46785">
    <property type="entry name" value="Winged helix' DNA-binding domain"/>
    <property type="match status" value="1"/>
</dbReference>
<dbReference type="Proteomes" id="UP000462760">
    <property type="component" value="Unassembled WGS sequence"/>
</dbReference>
<dbReference type="PANTHER" id="PTHR33221:SF2">
    <property type="entry name" value="TRANSCRIPTIONAL REGULATOR"/>
    <property type="match status" value="1"/>
</dbReference>
<dbReference type="InterPro" id="IPR000944">
    <property type="entry name" value="Tscrpt_reg_Rrf2"/>
</dbReference>
<evidence type="ECO:0000313" key="2">
    <source>
        <dbReference type="Proteomes" id="UP000462760"/>
    </source>
</evidence>
<reference evidence="1 2" key="1">
    <citation type="submission" date="2019-08" db="EMBL/GenBank/DDBJ databases">
        <title>In-depth cultivation of the pig gut microbiome towards novel bacterial diversity and tailored functional studies.</title>
        <authorList>
            <person name="Wylensek D."/>
            <person name="Hitch T.C.A."/>
            <person name="Clavel T."/>
        </authorList>
    </citation>
    <scope>NUCLEOTIDE SEQUENCE [LARGE SCALE GENOMIC DNA]</scope>
    <source>
        <strain evidence="1 2">Med78-601-WT-4W-RMD-3</strain>
    </source>
</reference>
<dbReference type="RefSeq" id="WP_154483249.1">
    <property type="nucleotide sequence ID" value="NZ_JAHLOA010000005.1"/>
</dbReference>
<gene>
    <name evidence="1" type="ORF">FYJ27_03540</name>
</gene>
<dbReference type="GO" id="GO:0003700">
    <property type="term" value="F:DNA-binding transcription factor activity"/>
    <property type="evidence" value="ECO:0007669"/>
    <property type="project" value="TreeGrafter"/>
</dbReference>
<evidence type="ECO:0000313" key="1">
    <source>
        <dbReference type="EMBL" id="MSS42807.1"/>
    </source>
</evidence>
<sequence>MRITQESDYALRVVLYFSSLNPGTKVSANIVAEDQNIPLRFLLKLLQKLKKADIVESFMGVNGGYALKREPKDISLKDVIEAIEGPIHLNRCLLDPEQCNNEGPKKCLIHNALYSVQETLINKLASINFKDIANGYYLDRG</sequence>
<dbReference type="OrthoDB" id="9804747at2"/>